<dbReference type="KEGG" id="ccah:DWG20_10790"/>
<dbReference type="AlphaFoldDB" id="A0A345Y7I5"/>
<dbReference type="OrthoDB" id="9800218at2"/>
<evidence type="ECO:0000313" key="1">
    <source>
        <dbReference type="EMBL" id="AXK39887.1"/>
    </source>
</evidence>
<accession>A0A345Y7I5</accession>
<dbReference type="Pfam" id="PF16068">
    <property type="entry name" value="DUF4810"/>
    <property type="match status" value="1"/>
</dbReference>
<sequence length="121" mass="13701">MKSGLLKHLCIGVGLLGAAMLTGCANRPKPLYHWGNYQPQVYEYFKGDGKGHEEQIATLEENLQKVRANGESLPPGYHAHLGLLYIKAGKEDQVKQQFETEKTLFPESSSYMDFLLRKFKK</sequence>
<dbReference type="PIRSF" id="PIRSF020555">
    <property type="entry name" value="UCP020555"/>
    <property type="match status" value="1"/>
</dbReference>
<reference evidence="1 2" key="1">
    <citation type="submission" date="2018-07" db="EMBL/GenBank/DDBJ databases">
        <title>Crenobacter cavernae sp. nov., isolated from a karst cave.</title>
        <authorList>
            <person name="Zhu H."/>
        </authorList>
    </citation>
    <scope>NUCLEOTIDE SEQUENCE [LARGE SCALE GENOMIC DNA]</scope>
    <source>
        <strain evidence="1 2">K1W11S-77</strain>
    </source>
</reference>
<dbReference type="Proteomes" id="UP000254537">
    <property type="component" value="Chromosome"/>
</dbReference>
<dbReference type="PROSITE" id="PS51257">
    <property type="entry name" value="PROKAR_LIPOPROTEIN"/>
    <property type="match status" value="1"/>
</dbReference>
<dbReference type="EMBL" id="CP031337">
    <property type="protein sequence ID" value="AXK39887.1"/>
    <property type="molecule type" value="Genomic_DNA"/>
</dbReference>
<name>A0A345Y7I5_9NEIS</name>
<protein>
    <submittedName>
        <fullName evidence="1">DUF4810 domain-containing protein</fullName>
    </submittedName>
</protein>
<proteinExistence type="predicted"/>
<gene>
    <name evidence="1" type="ORF">DWG20_10790</name>
</gene>
<evidence type="ECO:0000313" key="2">
    <source>
        <dbReference type="Proteomes" id="UP000254537"/>
    </source>
</evidence>
<organism evidence="1 2">
    <name type="scientific">Crenobacter cavernae</name>
    <dbReference type="NCBI Taxonomy" id="2290923"/>
    <lineage>
        <taxon>Bacteria</taxon>
        <taxon>Pseudomonadati</taxon>
        <taxon>Pseudomonadota</taxon>
        <taxon>Betaproteobacteria</taxon>
        <taxon>Neisseriales</taxon>
        <taxon>Neisseriaceae</taxon>
        <taxon>Crenobacter</taxon>
    </lineage>
</organism>
<dbReference type="RefSeq" id="WP_115433817.1">
    <property type="nucleotide sequence ID" value="NZ_CP031337.1"/>
</dbReference>
<dbReference type="InterPro" id="IPR014508">
    <property type="entry name" value="UCP020555_TPR-like"/>
</dbReference>